<accession>A0ABU9B777</accession>
<keyword evidence="1" id="KW-0812">Transmembrane</keyword>
<feature type="transmembrane region" description="Helical" evidence="1">
    <location>
        <begin position="135"/>
        <end position="154"/>
    </location>
</feature>
<feature type="domain" description="Acyltransferase 3" evidence="2">
    <location>
        <begin position="14"/>
        <end position="285"/>
    </location>
</feature>
<dbReference type="EMBL" id="JBBUTF010000005">
    <property type="protein sequence ID" value="MEK8025566.1"/>
    <property type="molecule type" value="Genomic_DNA"/>
</dbReference>
<protein>
    <submittedName>
        <fullName evidence="3">Acyltransferase family protein</fullName>
    </submittedName>
</protein>
<feature type="transmembrane region" description="Helical" evidence="1">
    <location>
        <begin position="110"/>
        <end position="129"/>
    </location>
</feature>
<keyword evidence="4" id="KW-1185">Reference proteome</keyword>
<feature type="transmembrane region" description="Helical" evidence="1">
    <location>
        <begin position="166"/>
        <end position="185"/>
    </location>
</feature>
<keyword evidence="1" id="KW-0472">Membrane</keyword>
<keyword evidence="3" id="KW-0808">Transferase</keyword>
<evidence type="ECO:0000313" key="3">
    <source>
        <dbReference type="EMBL" id="MEK8025566.1"/>
    </source>
</evidence>
<name>A0ABU9B777_9BURK</name>
<keyword evidence="1" id="KW-1133">Transmembrane helix</keyword>
<keyword evidence="3" id="KW-0012">Acyltransferase</keyword>
<sequence length="302" mass="33711">MGKEKAFANHFRVDVEILRILATIGIVWFHAGAPGSGIAYGGLLVFFVISIWFSDFGAGSFSAYALKLANRLIRPWLIWCVIYAAVNILRRRPIVEGGESWIGYLAGPSVHLWYLPFAFFVLVVGYAFWRCFSPLLGFMLAIIFALTILVFVPFWRPESLGLPIPLPQYAHALFGVCLGFAFRFSKGLPPAWVFGAMTALIFASIARLPWSGIGSTYLVAVIASLALVFPLDKIFGSLRNIGLPLLGRHSFGVYFIHPPIIGLLKARFSPDSFLLPLLVYLVALACVHGLWRIFPRFYRFVF</sequence>
<evidence type="ECO:0000259" key="2">
    <source>
        <dbReference type="Pfam" id="PF01757"/>
    </source>
</evidence>
<feature type="transmembrane region" description="Helical" evidence="1">
    <location>
        <begin position="217"/>
        <end position="236"/>
    </location>
</feature>
<feature type="transmembrane region" description="Helical" evidence="1">
    <location>
        <begin position="273"/>
        <end position="294"/>
    </location>
</feature>
<feature type="transmembrane region" description="Helical" evidence="1">
    <location>
        <begin position="73"/>
        <end position="89"/>
    </location>
</feature>
<dbReference type="GO" id="GO:0016746">
    <property type="term" value="F:acyltransferase activity"/>
    <property type="evidence" value="ECO:0007669"/>
    <property type="project" value="UniProtKB-KW"/>
</dbReference>
<proteinExistence type="predicted"/>
<dbReference type="RefSeq" id="WP_341373350.1">
    <property type="nucleotide sequence ID" value="NZ_JBBUTF010000005.1"/>
</dbReference>
<dbReference type="InterPro" id="IPR002656">
    <property type="entry name" value="Acyl_transf_3_dom"/>
</dbReference>
<feature type="transmembrane region" description="Helical" evidence="1">
    <location>
        <begin position="20"/>
        <end position="53"/>
    </location>
</feature>
<comment type="caution">
    <text evidence="3">The sequence shown here is derived from an EMBL/GenBank/DDBJ whole genome shotgun (WGS) entry which is preliminary data.</text>
</comment>
<dbReference type="Pfam" id="PF01757">
    <property type="entry name" value="Acyl_transf_3"/>
    <property type="match status" value="1"/>
</dbReference>
<organism evidence="3 4">
    <name type="scientific">Pseudaquabacterium rugosum</name>
    <dbReference type="NCBI Taxonomy" id="2984194"/>
    <lineage>
        <taxon>Bacteria</taxon>
        <taxon>Pseudomonadati</taxon>
        <taxon>Pseudomonadota</taxon>
        <taxon>Betaproteobacteria</taxon>
        <taxon>Burkholderiales</taxon>
        <taxon>Sphaerotilaceae</taxon>
        <taxon>Pseudaquabacterium</taxon>
    </lineage>
</organism>
<dbReference type="Proteomes" id="UP001368500">
    <property type="component" value="Unassembled WGS sequence"/>
</dbReference>
<evidence type="ECO:0000313" key="4">
    <source>
        <dbReference type="Proteomes" id="UP001368500"/>
    </source>
</evidence>
<gene>
    <name evidence="3" type="ORF">AACH11_06290</name>
</gene>
<reference evidence="3 4" key="1">
    <citation type="submission" date="2024-04" db="EMBL/GenBank/DDBJ databases">
        <title>Novel species of the genus Ideonella isolated from streams.</title>
        <authorList>
            <person name="Lu H."/>
        </authorList>
    </citation>
    <scope>NUCLEOTIDE SEQUENCE [LARGE SCALE GENOMIC DNA]</scope>
    <source>
        <strain evidence="3 4">BYS139W</strain>
    </source>
</reference>
<evidence type="ECO:0000256" key="1">
    <source>
        <dbReference type="SAM" id="Phobius"/>
    </source>
</evidence>
<feature type="transmembrane region" description="Helical" evidence="1">
    <location>
        <begin position="191"/>
        <end position="210"/>
    </location>
</feature>